<keyword evidence="3" id="KW-1185">Reference proteome</keyword>
<feature type="transmembrane region" description="Helical" evidence="1">
    <location>
        <begin position="128"/>
        <end position="146"/>
    </location>
</feature>
<keyword evidence="1" id="KW-0472">Membrane</keyword>
<evidence type="ECO:0000313" key="2">
    <source>
        <dbReference type="EMBL" id="MBB4077984.1"/>
    </source>
</evidence>
<feature type="transmembrane region" description="Helical" evidence="1">
    <location>
        <begin position="15"/>
        <end position="36"/>
    </location>
</feature>
<gene>
    <name evidence="2" type="ORF">GGR28_000585</name>
</gene>
<protein>
    <submittedName>
        <fullName evidence="2">Uncharacterized protein</fullName>
    </submittedName>
</protein>
<keyword evidence="1" id="KW-0812">Transmembrane</keyword>
<dbReference type="AlphaFoldDB" id="A0A840DXP9"/>
<dbReference type="EMBL" id="JACIFF010000001">
    <property type="protein sequence ID" value="MBB4077984.1"/>
    <property type="molecule type" value="Genomic_DNA"/>
</dbReference>
<dbReference type="RefSeq" id="WP_183494219.1">
    <property type="nucleotide sequence ID" value="NZ_JACIFF010000001.1"/>
</dbReference>
<dbReference type="Proteomes" id="UP000576209">
    <property type="component" value="Unassembled WGS sequence"/>
</dbReference>
<feature type="transmembrane region" description="Helical" evidence="1">
    <location>
        <begin position="104"/>
        <end position="122"/>
    </location>
</feature>
<evidence type="ECO:0000256" key="1">
    <source>
        <dbReference type="SAM" id="Phobius"/>
    </source>
</evidence>
<feature type="transmembrane region" description="Helical" evidence="1">
    <location>
        <begin position="48"/>
        <end position="67"/>
    </location>
</feature>
<sequence>MDILKAAVDWARAEVFSSVFFIVFGLAFVAAGIGFWQLGKTEIARAYIFPSLVAATLLLAAGLGLFFTNQGRVTNFPAQYEANPTAFVRTEVARAEKVMGEYELAIFKIIPVIIVVAALLTVFVDAPLWRAIGITTIALMAVTMLIDSNANARVIEYHEQLMQV</sequence>
<name>A0A840DXP9_9BACT</name>
<keyword evidence="1" id="KW-1133">Transmembrane helix</keyword>
<proteinExistence type="predicted"/>
<comment type="caution">
    <text evidence="2">The sequence shown here is derived from an EMBL/GenBank/DDBJ whole genome shotgun (WGS) entry which is preliminary data.</text>
</comment>
<reference evidence="2 3" key="1">
    <citation type="submission" date="2020-08" db="EMBL/GenBank/DDBJ databases">
        <title>Genomic Encyclopedia of Type Strains, Phase IV (KMG-IV): sequencing the most valuable type-strain genomes for metagenomic binning, comparative biology and taxonomic classification.</title>
        <authorList>
            <person name="Goeker M."/>
        </authorList>
    </citation>
    <scope>NUCLEOTIDE SEQUENCE [LARGE SCALE GENOMIC DNA]</scope>
    <source>
        <strain evidence="2 3">DSM 105137</strain>
    </source>
</reference>
<organism evidence="2 3">
    <name type="scientific">Neolewinella aquimaris</name>
    <dbReference type="NCBI Taxonomy" id="1835722"/>
    <lineage>
        <taxon>Bacteria</taxon>
        <taxon>Pseudomonadati</taxon>
        <taxon>Bacteroidota</taxon>
        <taxon>Saprospiria</taxon>
        <taxon>Saprospirales</taxon>
        <taxon>Lewinellaceae</taxon>
        <taxon>Neolewinella</taxon>
    </lineage>
</organism>
<evidence type="ECO:0000313" key="3">
    <source>
        <dbReference type="Proteomes" id="UP000576209"/>
    </source>
</evidence>
<accession>A0A840DXP9</accession>